<dbReference type="PANTHER" id="PTHR36439:SF1">
    <property type="entry name" value="DUF1697 DOMAIN-CONTAINING PROTEIN"/>
    <property type="match status" value="1"/>
</dbReference>
<gene>
    <name evidence="1" type="ORF">PFCIRM138_05145</name>
</gene>
<reference evidence="1" key="1">
    <citation type="submission" date="2014-08" db="EMBL/GenBank/DDBJ databases">
        <authorList>
            <person name="Falentin Helene"/>
        </authorList>
    </citation>
    <scope>NUCLEOTIDE SEQUENCE</scope>
</reference>
<sequence>MNSPQPATTRFALFLRGINVGGVKVPMAQLREVLTQMGGSSVRSWLASGNVALDWPGDAPGLQRAAEAVLGERFGYRARVLVRRVDELAAIIAACPWAPDDGFHRYVVLFDDADDAARALAGLASPGGSAGDPGRDGPVVPAGALLAGERVQLHGDLIYWRCPKGRTTDSAFGKQQNRGPAVRRPTVRNLQTLQRMVG</sequence>
<dbReference type="PIRSF" id="PIRSF008502">
    <property type="entry name" value="UCP008502"/>
    <property type="match status" value="1"/>
</dbReference>
<dbReference type="Pfam" id="PF08002">
    <property type="entry name" value="DUF1697"/>
    <property type="match status" value="1"/>
</dbReference>
<dbReference type="AlphaFoldDB" id="A0A0B7NZC2"/>
<evidence type="ECO:0000313" key="1">
    <source>
        <dbReference type="EMBL" id="CEP26168.1"/>
    </source>
</evidence>
<dbReference type="Gene3D" id="3.30.70.1280">
    <property type="entry name" value="SP0830-like domains"/>
    <property type="match status" value="1"/>
</dbReference>
<dbReference type="InterPro" id="IPR012545">
    <property type="entry name" value="DUF1697"/>
</dbReference>
<evidence type="ECO:0008006" key="2">
    <source>
        <dbReference type="Google" id="ProtNLM"/>
    </source>
</evidence>
<organism evidence="1">
    <name type="scientific">Propionibacterium freudenreichii subsp. freudenreichii</name>
    <dbReference type="NCBI Taxonomy" id="66712"/>
    <lineage>
        <taxon>Bacteria</taxon>
        <taxon>Bacillati</taxon>
        <taxon>Actinomycetota</taxon>
        <taxon>Actinomycetes</taxon>
        <taxon>Propionibacteriales</taxon>
        <taxon>Propionibacteriaceae</taxon>
        <taxon>Propionibacterium</taxon>
    </lineage>
</organism>
<dbReference type="EMBL" id="LM676394">
    <property type="protein sequence ID" value="CEP26168.1"/>
    <property type="molecule type" value="Genomic_DNA"/>
</dbReference>
<dbReference type="SUPFAM" id="SSF160379">
    <property type="entry name" value="SP0830-like"/>
    <property type="match status" value="1"/>
</dbReference>
<name>A0A0B7NZC2_PROFF</name>
<proteinExistence type="predicted"/>
<dbReference type="PANTHER" id="PTHR36439">
    <property type="entry name" value="BLL4334 PROTEIN"/>
    <property type="match status" value="1"/>
</dbReference>
<accession>A0A0B7NZC2</accession>
<protein>
    <recommendedName>
        <fullName evidence="2">PF08002 family protein</fullName>
    </recommendedName>
</protein>